<keyword evidence="3" id="KW-0489">Methyltransferase</keyword>
<evidence type="ECO:0000313" key="4">
    <source>
        <dbReference type="Proteomes" id="UP000640489"/>
    </source>
</evidence>
<comment type="caution">
    <text evidence="3">The sequence shown here is derived from an EMBL/GenBank/DDBJ whole genome shotgun (WGS) entry which is preliminary data.</text>
</comment>
<dbReference type="SUPFAM" id="SSF46785">
    <property type="entry name" value="Winged helix' DNA-binding domain"/>
    <property type="match status" value="1"/>
</dbReference>
<gene>
    <name evidence="3" type="ORF">ISU07_22560</name>
</gene>
<dbReference type="RefSeq" id="WP_194709109.1">
    <property type="nucleotide sequence ID" value="NZ_JADKPN010000020.1"/>
</dbReference>
<dbReference type="PANTHER" id="PTHR45128">
    <property type="entry name" value="METHYLTRANSFERASE TYPE 11"/>
    <property type="match status" value="1"/>
</dbReference>
<dbReference type="InterPro" id="IPR036388">
    <property type="entry name" value="WH-like_DNA-bd_sf"/>
</dbReference>
<dbReference type="InterPro" id="IPR036390">
    <property type="entry name" value="WH_DNA-bd_sf"/>
</dbReference>
<dbReference type="EMBL" id="JADKPN010000020">
    <property type="protein sequence ID" value="MBF4765927.1"/>
    <property type="molecule type" value="Genomic_DNA"/>
</dbReference>
<keyword evidence="3" id="KW-0808">Transferase</keyword>
<evidence type="ECO:0000259" key="2">
    <source>
        <dbReference type="Pfam" id="PF21320"/>
    </source>
</evidence>
<evidence type="ECO:0000259" key="1">
    <source>
        <dbReference type="Pfam" id="PF13847"/>
    </source>
</evidence>
<keyword evidence="4" id="KW-1185">Reference proteome</keyword>
<dbReference type="AlphaFoldDB" id="A0A930YGE2"/>
<sequence length="369" mass="38652">MTAVDESTQEVTGAVTGAVTGRVFESLLGALELATVYLGVRLGLYAALAAPRTAAGLAEATGTDERYAREWLEQQAIAGLVTVVDDGDAAGRVYGLDAEQSATFGDDESPLYAGAMALLVGGLAEVMTRLPDTYRTGQGIPFGAYGDDVRIGQALFNRAGWRDQLAQEWVPALPGVGELLSRAGARAVDLGCGTGFSSVALATAYPDLQVLGVDSDDASVMDARENAEAAGVADRVRFEVADADTPLDWSSDGGSYDVAFYLEALHDMAHPVESLAAVRAALRPGGVVVVVDERAEEEFAAGGSDVERLLAASSVLHCLPVGRSQEGSAATGALFRPSTMREYAARAGYAEVEIAPIEHDVFRFFVLRP</sequence>
<evidence type="ECO:0000313" key="3">
    <source>
        <dbReference type="EMBL" id="MBF4765927.1"/>
    </source>
</evidence>
<feature type="domain" description="S-adenosylmethionine-dependent methyltransferase Rv2258c-like winged HTH" evidence="2">
    <location>
        <begin position="37"/>
        <end position="103"/>
    </location>
</feature>
<dbReference type="Pfam" id="PF21320">
    <property type="entry name" value="WHD_Rv2258c"/>
    <property type="match status" value="1"/>
</dbReference>
<dbReference type="Gene3D" id="3.40.50.150">
    <property type="entry name" value="Vaccinia Virus protein VP39"/>
    <property type="match status" value="1"/>
</dbReference>
<organism evidence="3 4">
    <name type="scientific">Nocardioides islandensis</name>
    <dbReference type="NCBI Taxonomy" id="433663"/>
    <lineage>
        <taxon>Bacteria</taxon>
        <taxon>Bacillati</taxon>
        <taxon>Actinomycetota</taxon>
        <taxon>Actinomycetes</taxon>
        <taxon>Propionibacteriales</taxon>
        <taxon>Nocardioidaceae</taxon>
        <taxon>Nocardioides</taxon>
    </lineage>
</organism>
<dbReference type="PANTHER" id="PTHR45128:SF2">
    <property type="entry name" value="METHYLTRANSFERASE DOMAIN-CONTAINING PROTEIN"/>
    <property type="match status" value="1"/>
</dbReference>
<dbReference type="Pfam" id="PF13847">
    <property type="entry name" value="Methyltransf_31"/>
    <property type="match status" value="1"/>
</dbReference>
<proteinExistence type="predicted"/>
<protein>
    <submittedName>
        <fullName evidence="3">Class I SAM-dependent methyltransferase</fullName>
    </submittedName>
</protein>
<dbReference type="CDD" id="cd02440">
    <property type="entry name" value="AdoMet_MTases"/>
    <property type="match status" value="1"/>
</dbReference>
<feature type="domain" description="Methyltransferase" evidence="1">
    <location>
        <begin position="183"/>
        <end position="308"/>
    </location>
</feature>
<dbReference type="GO" id="GO:0032259">
    <property type="term" value="P:methylation"/>
    <property type="evidence" value="ECO:0007669"/>
    <property type="project" value="UniProtKB-KW"/>
</dbReference>
<dbReference type="SUPFAM" id="SSF53335">
    <property type="entry name" value="S-adenosyl-L-methionine-dependent methyltransferases"/>
    <property type="match status" value="1"/>
</dbReference>
<reference evidence="3" key="1">
    <citation type="submission" date="2020-11" db="EMBL/GenBank/DDBJ databases">
        <title>Nocardioides sp. nov., isolated from Soil of Cynanchum wilfordii Hemsley rhizosphere.</title>
        <authorList>
            <person name="Lee J.-S."/>
            <person name="Suh M.K."/>
            <person name="Kim J.-S."/>
        </authorList>
    </citation>
    <scope>NUCLEOTIDE SEQUENCE</scope>
    <source>
        <strain evidence="3">KCTC 19275</strain>
    </source>
</reference>
<name>A0A930YGE2_9ACTN</name>
<dbReference type="InterPro" id="IPR048711">
    <property type="entry name" value="WHD_Rv2258c"/>
</dbReference>
<dbReference type="Proteomes" id="UP000640489">
    <property type="component" value="Unassembled WGS sequence"/>
</dbReference>
<dbReference type="GO" id="GO:0008168">
    <property type="term" value="F:methyltransferase activity"/>
    <property type="evidence" value="ECO:0007669"/>
    <property type="project" value="UniProtKB-KW"/>
</dbReference>
<dbReference type="InterPro" id="IPR053173">
    <property type="entry name" value="SAM-binding_MTase"/>
</dbReference>
<dbReference type="Gene3D" id="1.10.10.10">
    <property type="entry name" value="Winged helix-like DNA-binding domain superfamily/Winged helix DNA-binding domain"/>
    <property type="match status" value="1"/>
</dbReference>
<accession>A0A930YGE2</accession>
<dbReference type="InterPro" id="IPR029063">
    <property type="entry name" value="SAM-dependent_MTases_sf"/>
</dbReference>
<dbReference type="InterPro" id="IPR025714">
    <property type="entry name" value="Methyltranfer_dom"/>
</dbReference>